<feature type="transmembrane region" description="Helical" evidence="1">
    <location>
        <begin position="366"/>
        <end position="387"/>
    </location>
</feature>
<feature type="transmembrane region" description="Helical" evidence="1">
    <location>
        <begin position="453"/>
        <end position="476"/>
    </location>
</feature>
<organism evidence="2 3">
    <name type="scientific">Nocardia cyriacigeorgica</name>
    <dbReference type="NCBI Taxonomy" id="135487"/>
    <lineage>
        <taxon>Bacteria</taxon>
        <taxon>Bacillati</taxon>
        <taxon>Actinomycetota</taxon>
        <taxon>Actinomycetes</taxon>
        <taxon>Mycobacteriales</taxon>
        <taxon>Nocardiaceae</taxon>
        <taxon>Nocardia</taxon>
    </lineage>
</organism>
<feature type="transmembrane region" description="Helical" evidence="1">
    <location>
        <begin position="100"/>
        <end position="120"/>
    </location>
</feature>
<dbReference type="Proteomes" id="UP000290439">
    <property type="component" value="Chromosome"/>
</dbReference>
<dbReference type="EMBL" id="LR215973">
    <property type="protein sequence ID" value="VFA99435.1"/>
    <property type="molecule type" value="Genomic_DNA"/>
</dbReference>
<name>A0A4U8W2L1_9NOCA</name>
<dbReference type="RefSeq" id="WP_130917650.1">
    <property type="nucleotide sequence ID" value="NZ_LR215973.1"/>
</dbReference>
<feature type="transmembrane region" description="Helical" evidence="1">
    <location>
        <begin position="40"/>
        <end position="59"/>
    </location>
</feature>
<keyword evidence="1" id="KW-1133">Transmembrane helix</keyword>
<feature type="transmembrane region" description="Helical" evidence="1">
    <location>
        <begin position="318"/>
        <end position="340"/>
    </location>
</feature>
<evidence type="ECO:0008006" key="4">
    <source>
        <dbReference type="Google" id="ProtNLM"/>
    </source>
</evidence>
<evidence type="ECO:0000313" key="2">
    <source>
        <dbReference type="EMBL" id="VFA99435.1"/>
    </source>
</evidence>
<gene>
    <name evidence="2" type="ORF">NCTC10797_03218</name>
</gene>
<proteinExistence type="predicted"/>
<feature type="transmembrane region" description="Helical" evidence="1">
    <location>
        <begin position="527"/>
        <end position="547"/>
    </location>
</feature>
<feature type="transmembrane region" description="Helical" evidence="1">
    <location>
        <begin position="178"/>
        <end position="200"/>
    </location>
</feature>
<evidence type="ECO:0000313" key="3">
    <source>
        <dbReference type="Proteomes" id="UP000290439"/>
    </source>
</evidence>
<feature type="transmembrane region" description="Helical" evidence="1">
    <location>
        <begin position="259"/>
        <end position="280"/>
    </location>
</feature>
<keyword evidence="1" id="KW-0812">Transmembrane</keyword>
<feature type="transmembrane region" description="Helical" evidence="1">
    <location>
        <begin position="207"/>
        <end position="227"/>
    </location>
</feature>
<feature type="transmembrane region" description="Helical" evidence="1">
    <location>
        <begin position="416"/>
        <end position="441"/>
    </location>
</feature>
<dbReference type="AlphaFoldDB" id="A0A4U8W2L1"/>
<feature type="transmembrane region" description="Helical" evidence="1">
    <location>
        <begin position="483"/>
        <end position="507"/>
    </location>
</feature>
<reference evidence="2 3" key="1">
    <citation type="submission" date="2019-02" db="EMBL/GenBank/DDBJ databases">
        <authorList>
            <consortium name="Pathogen Informatics"/>
        </authorList>
    </citation>
    <scope>NUCLEOTIDE SEQUENCE [LARGE SCALE GENOMIC DNA]</scope>
    <source>
        <strain evidence="2 3">3012STDY6756504</strain>
    </source>
</reference>
<keyword evidence="1" id="KW-0472">Membrane</keyword>
<evidence type="ECO:0000256" key="1">
    <source>
        <dbReference type="SAM" id="Phobius"/>
    </source>
</evidence>
<sequence length="553" mass="56762">MTTATLSGSGVHRTAARYRTASGFAGTGRMLRLALRRDRIVLPAWVVLLSVPLGSVYVASIETVYPTEADRASFADSILASPAQLAMYGPIYNTSIGAVGIWKAGMFFTLVAVATILTVIRHTRAEEETGRSELVASTSVGRFAGLTAALVLGLGGALATGVLGALSLAATDVPVGGSLAFGAALAGSGMVFAAVAAVAAQLTTSARLARGIAFGVLALTYTLRAVGDAQAGSGPVSPLTWLSPQGWSLQVRAFAGDRWWILALHLVTVAVCVGAAYLLLMRRDVGAGMIAERLGPPAAGRGLAGALGLAWRLQRGTLLAWTIGLGLYGLLIGSVVHGIGDELGSNETIRDLITRMGGTESLEDSMVTYAFTMLGVAGSAYAISATLRMFGEESSGHAETVVTGAVGRIRWALSHLMFALGGPVLAMLTAGLLGGLVYGLAADDIGGKLPGVLAAALVQLPAIWLFAAITVALFGLAPRWTPVAWGVLTAAIAVFLLGSVSGAPQWLRDLEPFSHAPKVPGSEFTATPVLVVTALAAVVLAVGLVGWRGRDLR</sequence>
<accession>A0A4U8W2L1</accession>
<feature type="transmembrane region" description="Helical" evidence="1">
    <location>
        <begin position="140"/>
        <end position="166"/>
    </location>
</feature>
<protein>
    <recommendedName>
        <fullName evidence="4">ABC transporter permease</fullName>
    </recommendedName>
</protein>